<dbReference type="GeneID" id="25259433"/>
<dbReference type="SUPFAM" id="SSF52833">
    <property type="entry name" value="Thioredoxin-like"/>
    <property type="match status" value="1"/>
</dbReference>
<evidence type="ECO:0000259" key="1">
    <source>
        <dbReference type="Pfam" id="PF01323"/>
    </source>
</evidence>
<dbReference type="InterPro" id="IPR036249">
    <property type="entry name" value="Thioredoxin-like_sf"/>
</dbReference>
<reference evidence="2 3" key="1">
    <citation type="submission" date="2014-04" db="EMBL/GenBank/DDBJ databases">
        <title>A new species of microsporidia sheds light on the evolution of extreme parasitism.</title>
        <authorList>
            <person name="Haag K.L."/>
            <person name="James T.Y."/>
            <person name="Larsson R."/>
            <person name="Schaer T.M."/>
            <person name="Refardt D."/>
            <person name="Pombert J.-F."/>
            <person name="Ebert D."/>
        </authorList>
    </citation>
    <scope>NUCLEOTIDE SEQUENCE [LARGE SCALE GENOMIC DNA]</scope>
    <source>
        <strain evidence="2 3">UGP3</strain>
        <tissue evidence="2">Spores</tissue>
    </source>
</reference>
<dbReference type="AlphaFoldDB" id="A0A098VRN6"/>
<evidence type="ECO:0000313" key="2">
    <source>
        <dbReference type="EMBL" id="KGG51687.1"/>
    </source>
</evidence>
<dbReference type="HOGENOM" id="CLU_069253_1_4_1"/>
<organism evidence="2 3">
    <name type="scientific">Mitosporidium daphniae</name>
    <dbReference type="NCBI Taxonomy" id="1485682"/>
    <lineage>
        <taxon>Eukaryota</taxon>
        <taxon>Fungi</taxon>
        <taxon>Fungi incertae sedis</taxon>
        <taxon>Microsporidia</taxon>
        <taxon>Mitosporidium</taxon>
    </lineage>
</organism>
<dbReference type="GO" id="GO:0004364">
    <property type="term" value="F:glutathione transferase activity"/>
    <property type="evidence" value="ECO:0007669"/>
    <property type="project" value="TreeGrafter"/>
</dbReference>
<dbReference type="GO" id="GO:0006749">
    <property type="term" value="P:glutathione metabolic process"/>
    <property type="evidence" value="ECO:0007669"/>
    <property type="project" value="TreeGrafter"/>
</dbReference>
<evidence type="ECO:0000313" key="3">
    <source>
        <dbReference type="Proteomes" id="UP000029725"/>
    </source>
</evidence>
<dbReference type="GO" id="GO:0004602">
    <property type="term" value="F:glutathione peroxidase activity"/>
    <property type="evidence" value="ECO:0007669"/>
    <property type="project" value="TreeGrafter"/>
</dbReference>
<dbReference type="InterPro" id="IPR001853">
    <property type="entry name" value="DSBA-like_thioredoxin_dom"/>
</dbReference>
<dbReference type="PANTHER" id="PTHR42943:SF2">
    <property type="entry name" value="GLUTATHIONE S-TRANSFERASE KAPPA 1"/>
    <property type="match status" value="1"/>
</dbReference>
<protein>
    <submittedName>
        <fullName evidence="2">DSBA oxidoreductase domain-containing protein</fullName>
    </submittedName>
</protein>
<dbReference type="InterPro" id="IPR051924">
    <property type="entry name" value="GST_Kappa/NadH"/>
</dbReference>
<name>A0A098VRN6_9MICR</name>
<dbReference type="GO" id="GO:0005739">
    <property type="term" value="C:mitochondrion"/>
    <property type="evidence" value="ECO:0007669"/>
    <property type="project" value="TreeGrafter"/>
</dbReference>
<dbReference type="VEuPathDB" id="MicrosporidiaDB:DI09_29p80"/>
<dbReference type="OrthoDB" id="4664297at2759"/>
<sequence>MAKLEFYFDLASPYSRIACHRLKVWRKENHAQLECIPVSLTAILKDSSGETALQHKKRMHSLVDLKRAACLYEISDFDTSSSRIQANLKSKEIRLKMIELANRGITFDDLELLYKKYWSFSCTEQKDPITCNQDATKKQTFSSEGQVKLLENTKKAIEMGAFGLPWFRLFRSGRDAQAYFGSDRLEHISLDVQENIANKSKL</sequence>
<dbReference type="RefSeq" id="XP_013238145.1">
    <property type="nucleotide sequence ID" value="XM_013382691.1"/>
</dbReference>
<accession>A0A098VRN6</accession>
<dbReference type="Gene3D" id="3.40.30.10">
    <property type="entry name" value="Glutaredoxin"/>
    <property type="match status" value="1"/>
</dbReference>
<dbReference type="Proteomes" id="UP000029725">
    <property type="component" value="Unassembled WGS sequence"/>
</dbReference>
<dbReference type="GO" id="GO:0005777">
    <property type="term" value="C:peroxisome"/>
    <property type="evidence" value="ECO:0007669"/>
    <property type="project" value="TreeGrafter"/>
</dbReference>
<comment type="caution">
    <text evidence="2">The sequence shown here is derived from an EMBL/GenBank/DDBJ whole genome shotgun (WGS) entry which is preliminary data.</text>
</comment>
<feature type="domain" description="DSBA-like thioredoxin" evidence="1">
    <location>
        <begin position="4"/>
        <end position="189"/>
    </location>
</feature>
<dbReference type="PANTHER" id="PTHR42943">
    <property type="entry name" value="GLUTATHIONE S-TRANSFERASE KAPPA"/>
    <property type="match status" value="1"/>
</dbReference>
<keyword evidence="3" id="KW-1185">Reference proteome</keyword>
<gene>
    <name evidence="2" type="ORF">DI09_29p80</name>
</gene>
<dbReference type="Pfam" id="PF01323">
    <property type="entry name" value="DSBA"/>
    <property type="match status" value="1"/>
</dbReference>
<proteinExistence type="predicted"/>
<dbReference type="EMBL" id="JMKJ01000221">
    <property type="protein sequence ID" value="KGG51687.1"/>
    <property type="molecule type" value="Genomic_DNA"/>
</dbReference>